<evidence type="ECO:0000313" key="3">
    <source>
        <dbReference type="Proteomes" id="UP000241848"/>
    </source>
</evidence>
<feature type="transmembrane region" description="Helical" evidence="1">
    <location>
        <begin position="12"/>
        <end position="31"/>
    </location>
</feature>
<feature type="transmembrane region" description="Helical" evidence="1">
    <location>
        <begin position="43"/>
        <end position="62"/>
    </location>
</feature>
<evidence type="ECO:0000313" key="2">
    <source>
        <dbReference type="EMBL" id="PSR22891.1"/>
    </source>
</evidence>
<dbReference type="Proteomes" id="UP000241848">
    <property type="component" value="Unassembled WGS sequence"/>
</dbReference>
<dbReference type="PANTHER" id="PTHR38450:SF1">
    <property type="entry name" value="STAGE V SPORULATION PROTEIN AC"/>
    <property type="match status" value="1"/>
</dbReference>
<keyword evidence="1" id="KW-0812">Transmembrane</keyword>
<dbReference type="EMBL" id="PXYV01000011">
    <property type="protein sequence ID" value="PSR22891.1"/>
    <property type="molecule type" value="Genomic_DNA"/>
</dbReference>
<proteinExistence type="predicted"/>
<dbReference type="PANTHER" id="PTHR38450">
    <property type="entry name" value="STAGE V SPORULATION PROTEIN AC-RELATED"/>
    <property type="match status" value="1"/>
</dbReference>
<sequence length="133" mass="13810">MPKRPVLRNLLWAFMIGGAICLAGQFVQLFFMHQGMSVKEAASPTTVVMVGIGAVLTGAGLYDRLVKRAGMGGTLPITGFANAMVAPAMEFRAEGLIMGVGARLFTVAGPVLAYGMAAAFVVSAVRYLVTGVA</sequence>
<evidence type="ECO:0000256" key="1">
    <source>
        <dbReference type="SAM" id="Phobius"/>
    </source>
</evidence>
<keyword evidence="1" id="KW-0472">Membrane</keyword>
<comment type="caution">
    <text evidence="2">The sequence shown here is derived from an EMBL/GenBank/DDBJ whole genome shotgun (WGS) entry which is preliminary data.</text>
</comment>
<feature type="transmembrane region" description="Helical" evidence="1">
    <location>
        <begin position="111"/>
        <end position="129"/>
    </location>
</feature>
<reference evidence="2 3" key="1">
    <citation type="journal article" date="2014" name="BMC Genomics">
        <title>Comparison of environmental and isolate Sulfobacillus genomes reveals diverse carbon, sulfur, nitrogen, and hydrogen metabolisms.</title>
        <authorList>
            <person name="Justice N.B."/>
            <person name="Norman A."/>
            <person name="Brown C.T."/>
            <person name="Singh A."/>
            <person name="Thomas B.C."/>
            <person name="Banfield J.F."/>
        </authorList>
    </citation>
    <scope>NUCLEOTIDE SEQUENCE [LARGE SCALE GENOMIC DNA]</scope>
    <source>
        <strain evidence="2">AMDSBA3</strain>
    </source>
</reference>
<gene>
    <name evidence="2" type="ORF">C7B45_05110</name>
</gene>
<name>A0A2T2WKX3_9FIRM</name>
<dbReference type="InterPro" id="IPR005562">
    <property type="entry name" value="SpoVA"/>
</dbReference>
<dbReference type="AlphaFoldDB" id="A0A2T2WKX3"/>
<protein>
    <submittedName>
        <fullName evidence="2">Stage V sporulation protein AD</fullName>
    </submittedName>
</protein>
<accession>A0A2T2WKX3</accession>
<organism evidence="2 3">
    <name type="scientific">Sulfobacillus acidophilus</name>
    <dbReference type="NCBI Taxonomy" id="53633"/>
    <lineage>
        <taxon>Bacteria</taxon>
        <taxon>Bacillati</taxon>
        <taxon>Bacillota</taxon>
        <taxon>Clostridia</taxon>
        <taxon>Eubacteriales</taxon>
        <taxon>Clostridiales Family XVII. Incertae Sedis</taxon>
        <taxon>Sulfobacillus</taxon>
    </lineage>
</organism>
<keyword evidence="1" id="KW-1133">Transmembrane helix</keyword>
<dbReference type="Pfam" id="PF03862">
    <property type="entry name" value="SpoVAC_SpoVAEB"/>
    <property type="match status" value="1"/>
</dbReference>
<feature type="transmembrane region" description="Helical" evidence="1">
    <location>
        <begin position="74"/>
        <end position="91"/>
    </location>
</feature>